<dbReference type="InterPro" id="IPR007484">
    <property type="entry name" value="Peptidase_M28"/>
</dbReference>
<dbReference type="GO" id="GO:0006508">
    <property type="term" value="P:proteolysis"/>
    <property type="evidence" value="ECO:0007669"/>
    <property type="project" value="InterPro"/>
</dbReference>
<evidence type="ECO:0000256" key="2">
    <source>
        <dbReference type="ARBA" id="ARBA00005634"/>
    </source>
</evidence>
<dbReference type="VEuPathDB" id="VectorBase:LDEU003855"/>
<dbReference type="GO" id="GO:0008235">
    <property type="term" value="F:metalloexopeptidase activity"/>
    <property type="evidence" value="ECO:0007669"/>
    <property type="project" value="InterPro"/>
</dbReference>
<dbReference type="SUPFAM" id="SSF53187">
    <property type="entry name" value="Zn-dependent exopeptidases"/>
    <property type="match status" value="1"/>
</dbReference>
<sequence length="237" mass="27235">MITFYKRLFPKERFAFKFCENRVRNSRITLTLLFTGVILFFGDCFVGNANRIDEIDFHAHKIKFQDSIAKEIEKSLVLSTIHDDELIHKEFLHHWFYSPKVEATIESINETLLSLFSKQRSTEYNAEQKESIRNNITSKLASFGLQIITQDFVIRSIRPKPLYGQNIIAILPGKFRGTSNDVITVIGAHYDTVEQCPGVDDNGSGATAVMETAKVLSTRRVEFNDTLIFALFDLEEW</sequence>
<comment type="caution">
    <text evidence="4">The sequence shown here is derived from an EMBL/GenBank/DDBJ whole genome shotgun (WGS) entry which is preliminary data.</text>
</comment>
<dbReference type="STRING" id="299467.A0A443SL03"/>
<comment type="similarity">
    <text evidence="2">Belongs to the peptidase M28 family. M28B subfamily.</text>
</comment>
<comment type="cofactor">
    <cofactor evidence="1">
        <name>Zn(2+)</name>
        <dbReference type="ChEBI" id="CHEBI:29105"/>
    </cofactor>
</comment>
<evidence type="ECO:0000259" key="3">
    <source>
        <dbReference type="Pfam" id="PF04389"/>
    </source>
</evidence>
<dbReference type="PANTHER" id="PTHR12147">
    <property type="entry name" value="METALLOPEPTIDASE M28 FAMILY MEMBER"/>
    <property type="match status" value="1"/>
</dbReference>
<organism evidence="4 5">
    <name type="scientific">Leptotrombidium deliense</name>
    <dbReference type="NCBI Taxonomy" id="299467"/>
    <lineage>
        <taxon>Eukaryota</taxon>
        <taxon>Metazoa</taxon>
        <taxon>Ecdysozoa</taxon>
        <taxon>Arthropoda</taxon>
        <taxon>Chelicerata</taxon>
        <taxon>Arachnida</taxon>
        <taxon>Acari</taxon>
        <taxon>Acariformes</taxon>
        <taxon>Trombidiformes</taxon>
        <taxon>Prostigmata</taxon>
        <taxon>Anystina</taxon>
        <taxon>Parasitengona</taxon>
        <taxon>Trombiculoidea</taxon>
        <taxon>Trombiculidae</taxon>
        <taxon>Leptotrombidium</taxon>
    </lineage>
</organism>
<feature type="non-terminal residue" evidence="4">
    <location>
        <position position="237"/>
    </location>
</feature>
<gene>
    <name evidence="4" type="ORF">B4U80_05685</name>
</gene>
<evidence type="ECO:0000256" key="1">
    <source>
        <dbReference type="ARBA" id="ARBA00001947"/>
    </source>
</evidence>
<name>A0A443SL03_9ACAR</name>
<dbReference type="EMBL" id="NCKV01001531">
    <property type="protein sequence ID" value="RWS28182.1"/>
    <property type="molecule type" value="Genomic_DNA"/>
</dbReference>
<proteinExistence type="inferred from homology"/>
<dbReference type="AlphaFoldDB" id="A0A443SL03"/>
<dbReference type="PANTHER" id="PTHR12147:SF26">
    <property type="entry name" value="PEPTIDASE M28 DOMAIN-CONTAINING PROTEIN"/>
    <property type="match status" value="1"/>
</dbReference>
<evidence type="ECO:0000313" key="4">
    <source>
        <dbReference type="EMBL" id="RWS28182.1"/>
    </source>
</evidence>
<dbReference type="Gene3D" id="3.40.630.10">
    <property type="entry name" value="Zn peptidases"/>
    <property type="match status" value="1"/>
</dbReference>
<protein>
    <submittedName>
        <fullName evidence="4">M28 Zn-Peptidase-like protein</fullName>
    </submittedName>
</protein>
<keyword evidence="5" id="KW-1185">Reference proteome</keyword>
<evidence type="ECO:0000313" key="5">
    <source>
        <dbReference type="Proteomes" id="UP000288716"/>
    </source>
</evidence>
<feature type="domain" description="Peptidase M28" evidence="3">
    <location>
        <begin position="166"/>
        <end position="236"/>
    </location>
</feature>
<reference evidence="4 5" key="1">
    <citation type="journal article" date="2018" name="Gigascience">
        <title>Genomes of trombidid mites reveal novel predicted allergens and laterally-transferred genes associated with secondary metabolism.</title>
        <authorList>
            <person name="Dong X."/>
            <person name="Chaisiri K."/>
            <person name="Xia D."/>
            <person name="Armstrong S.D."/>
            <person name="Fang Y."/>
            <person name="Donnelly M.J."/>
            <person name="Kadowaki T."/>
            <person name="McGarry J.W."/>
            <person name="Darby A.C."/>
            <person name="Makepeace B.L."/>
        </authorList>
    </citation>
    <scope>NUCLEOTIDE SEQUENCE [LARGE SCALE GENOMIC DNA]</scope>
    <source>
        <strain evidence="4">UoL-UT</strain>
    </source>
</reference>
<accession>A0A443SL03</accession>
<dbReference type="InterPro" id="IPR045175">
    <property type="entry name" value="M28_fam"/>
</dbReference>
<dbReference type="OrthoDB" id="2214at2759"/>
<dbReference type="Proteomes" id="UP000288716">
    <property type="component" value="Unassembled WGS sequence"/>
</dbReference>
<dbReference type="Pfam" id="PF04389">
    <property type="entry name" value="Peptidase_M28"/>
    <property type="match status" value="1"/>
</dbReference>